<dbReference type="PROSITE" id="PS51154">
    <property type="entry name" value="MACRO"/>
    <property type="match status" value="1"/>
</dbReference>
<name>A0C619_PARTE</name>
<dbReference type="InterPro" id="IPR002589">
    <property type="entry name" value="Macro_dom"/>
</dbReference>
<dbReference type="OMA" id="FQSYQAC"/>
<accession>A0C619</accession>
<dbReference type="RefSeq" id="XP_001433633.1">
    <property type="nucleotide sequence ID" value="XM_001433596.1"/>
</dbReference>
<evidence type="ECO:0000313" key="3">
    <source>
        <dbReference type="Proteomes" id="UP000000600"/>
    </source>
</evidence>
<evidence type="ECO:0000259" key="1">
    <source>
        <dbReference type="PROSITE" id="PS51154"/>
    </source>
</evidence>
<dbReference type="InterPro" id="IPR043472">
    <property type="entry name" value="Macro_dom-like"/>
</dbReference>
<feature type="domain" description="Macro" evidence="1">
    <location>
        <begin position="20"/>
        <end position="166"/>
    </location>
</feature>
<dbReference type="GeneID" id="5019418"/>
<dbReference type="AlphaFoldDB" id="A0C619"/>
<keyword evidence="3" id="KW-1185">Reference proteome</keyword>
<dbReference type="SUPFAM" id="SSF52949">
    <property type="entry name" value="Macro domain-like"/>
    <property type="match status" value="1"/>
</dbReference>
<dbReference type="Proteomes" id="UP000000600">
    <property type="component" value="Unassembled WGS sequence"/>
</dbReference>
<evidence type="ECO:0000313" key="2">
    <source>
        <dbReference type="EMBL" id="CAK66236.1"/>
    </source>
</evidence>
<gene>
    <name evidence="2" type="ORF">GSPATT00035365001</name>
</gene>
<dbReference type="Gene3D" id="3.40.220.10">
    <property type="entry name" value="Leucine Aminopeptidase, subunit E, domain 1"/>
    <property type="match status" value="1"/>
</dbReference>
<sequence length="166" mass="18968">MGNNLCGLEEEKKHVLHPESKIITTRTIGKSTISIIQADVAEELTDVIVNASHEPAWSYLSKRDKNNKANELTQQSMLYSNSTIVKIGEMIKTKSENVNSLELYHVRLPYYQDTRDLLLIFQSYQACLRQKGFNSISFTEQNSPNFAIPKQFHAEVLIRAILQLLK</sequence>
<dbReference type="KEGG" id="ptm:GSPATT00035365001"/>
<proteinExistence type="predicted"/>
<dbReference type="OrthoDB" id="299302at2759"/>
<reference evidence="2 3" key="1">
    <citation type="journal article" date="2006" name="Nature">
        <title>Global trends of whole-genome duplications revealed by the ciliate Paramecium tetraurelia.</title>
        <authorList>
            <consortium name="Genoscope"/>
            <person name="Aury J.-M."/>
            <person name="Jaillon O."/>
            <person name="Duret L."/>
            <person name="Noel B."/>
            <person name="Jubin C."/>
            <person name="Porcel B.M."/>
            <person name="Segurens B."/>
            <person name="Daubin V."/>
            <person name="Anthouard V."/>
            <person name="Aiach N."/>
            <person name="Arnaiz O."/>
            <person name="Billaut A."/>
            <person name="Beisson J."/>
            <person name="Blanc I."/>
            <person name="Bouhouche K."/>
            <person name="Camara F."/>
            <person name="Duharcourt S."/>
            <person name="Guigo R."/>
            <person name="Gogendeau D."/>
            <person name="Katinka M."/>
            <person name="Keller A.-M."/>
            <person name="Kissmehl R."/>
            <person name="Klotz C."/>
            <person name="Koll F."/>
            <person name="Le Moue A."/>
            <person name="Lepere C."/>
            <person name="Malinsky S."/>
            <person name="Nowacki M."/>
            <person name="Nowak J.K."/>
            <person name="Plattner H."/>
            <person name="Poulain J."/>
            <person name="Ruiz F."/>
            <person name="Serrano V."/>
            <person name="Zagulski M."/>
            <person name="Dessen P."/>
            <person name="Betermier M."/>
            <person name="Weissenbach J."/>
            <person name="Scarpelli C."/>
            <person name="Schachter V."/>
            <person name="Sperling L."/>
            <person name="Meyer E."/>
            <person name="Cohen J."/>
            <person name="Wincker P."/>
        </authorList>
    </citation>
    <scope>NUCLEOTIDE SEQUENCE [LARGE SCALE GENOMIC DNA]</scope>
    <source>
        <strain evidence="2 3">Stock d4-2</strain>
    </source>
</reference>
<protein>
    <recommendedName>
        <fullName evidence="1">Macro domain-containing protein</fullName>
    </recommendedName>
</protein>
<dbReference type="HOGENOM" id="CLU_1605886_0_0_1"/>
<organism evidence="2 3">
    <name type="scientific">Paramecium tetraurelia</name>
    <dbReference type="NCBI Taxonomy" id="5888"/>
    <lineage>
        <taxon>Eukaryota</taxon>
        <taxon>Sar</taxon>
        <taxon>Alveolata</taxon>
        <taxon>Ciliophora</taxon>
        <taxon>Intramacronucleata</taxon>
        <taxon>Oligohymenophorea</taxon>
        <taxon>Peniculida</taxon>
        <taxon>Parameciidae</taxon>
        <taxon>Paramecium</taxon>
    </lineage>
</organism>
<dbReference type="EMBL" id="CT868043">
    <property type="protein sequence ID" value="CAK66236.1"/>
    <property type="molecule type" value="Genomic_DNA"/>
</dbReference>
<dbReference type="InParanoid" id="A0C619"/>